<evidence type="ECO:0000313" key="1">
    <source>
        <dbReference type="EMBL" id="GIY31981.1"/>
    </source>
</evidence>
<protein>
    <submittedName>
        <fullName evidence="1">Uncharacterized protein</fullName>
    </submittedName>
</protein>
<sequence length="91" mass="10507">MQSIRRCEKPTAFFLAVASEGRLQGTIFTGCSTECICLEMFVCICPIGRKQLHRLRVTFEFPRWTGALSNIPIRQKSSVMLNRWFFCPTPF</sequence>
<dbReference type="EMBL" id="BPLQ01007740">
    <property type="protein sequence ID" value="GIY31981.1"/>
    <property type="molecule type" value="Genomic_DNA"/>
</dbReference>
<accession>A0AAV4SFM2</accession>
<gene>
    <name evidence="1" type="ORF">CDAR_410941</name>
</gene>
<proteinExistence type="predicted"/>
<dbReference type="Proteomes" id="UP001054837">
    <property type="component" value="Unassembled WGS sequence"/>
</dbReference>
<evidence type="ECO:0000313" key="2">
    <source>
        <dbReference type="Proteomes" id="UP001054837"/>
    </source>
</evidence>
<comment type="caution">
    <text evidence="1">The sequence shown here is derived from an EMBL/GenBank/DDBJ whole genome shotgun (WGS) entry which is preliminary data.</text>
</comment>
<name>A0AAV4SFM2_9ARAC</name>
<reference evidence="1 2" key="1">
    <citation type="submission" date="2021-06" db="EMBL/GenBank/DDBJ databases">
        <title>Caerostris darwini draft genome.</title>
        <authorList>
            <person name="Kono N."/>
            <person name="Arakawa K."/>
        </authorList>
    </citation>
    <scope>NUCLEOTIDE SEQUENCE [LARGE SCALE GENOMIC DNA]</scope>
</reference>
<keyword evidence="2" id="KW-1185">Reference proteome</keyword>
<dbReference type="AlphaFoldDB" id="A0AAV4SFM2"/>
<organism evidence="1 2">
    <name type="scientific">Caerostris darwini</name>
    <dbReference type="NCBI Taxonomy" id="1538125"/>
    <lineage>
        <taxon>Eukaryota</taxon>
        <taxon>Metazoa</taxon>
        <taxon>Ecdysozoa</taxon>
        <taxon>Arthropoda</taxon>
        <taxon>Chelicerata</taxon>
        <taxon>Arachnida</taxon>
        <taxon>Araneae</taxon>
        <taxon>Araneomorphae</taxon>
        <taxon>Entelegynae</taxon>
        <taxon>Araneoidea</taxon>
        <taxon>Araneidae</taxon>
        <taxon>Caerostris</taxon>
    </lineage>
</organism>